<gene>
    <name evidence="1" type="ORF">MNBD_NITROSPINAE01-44</name>
</gene>
<dbReference type="EMBL" id="UOGC01000016">
    <property type="protein sequence ID" value="VAX15619.1"/>
    <property type="molecule type" value="Genomic_DNA"/>
</dbReference>
<organism evidence="1">
    <name type="scientific">hydrothermal vent metagenome</name>
    <dbReference type="NCBI Taxonomy" id="652676"/>
    <lineage>
        <taxon>unclassified sequences</taxon>
        <taxon>metagenomes</taxon>
        <taxon>ecological metagenomes</taxon>
    </lineage>
</organism>
<dbReference type="AlphaFoldDB" id="A0A3B1BBN6"/>
<sequence length="22" mass="2371">MKTGFVVCRVFTLAVALIAMLS</sequence>
<feature type="non-terminal residue" evidence="1">
    <location>
        <position position="22"/>
    </location>
</feature>
<protein>
    <submittedName>
        <fullName evidence="1">Uncharacterized protein</fullName>
    </submittedName>
</protein>
<evidence type="ECO:0000313" key="1">
    <source>
        <dbReference type="EMBL" id="VAX15619.1"/>
    </source>
</evidence>
<accession>A0A3B1BBN6</accession>
<proteinExistence type="predicted"/>
<name>A0A3B1BBN6_9ZZZZ</name>
<reference evidence="1" key="1">
    <citation type="submission" date="2018-06" db="EMBL/GenBank/DDBJ databases">
        <authorList>
            <person name="Zhirakovskaya E."/>
        </authorList>
    </citation>
    <scope>NUCLEOTIDE SEQUENCE</scope>
</reference>